<evidence type="ECO:0000313" key="2">
    <source>
        <dbReference type="Proteomes" id="UP001318300"/>
    </source>
</evidence>
<gene>
    <name evidence="1" type="ORF">E9228_001624</name>
</gene>
<evidence type="ECO:0000313" key="1">
    <source>
        <dbReference type="EMBL" id="NII40988.1"/>
    </source>
</evidence>
<dbReference type="RefSeq" id="WP_166780039.1">
    <property type="nucleotide sequence ID" value="NZ_JAAOYO010000002.1"/>
</dbReference>
<dbReference type="EMBL" id="JAAOYO010000002">
    <property type="protein sequence ID" value="NII40988.1"/>
    <property type="molecule type" value="Genomic_DNA"/>
</dbReference>
<reference evidence="1 2" key="1">
    <citation type="submission" date="2020-03" db="EMBL/GenBank/DDBJ databases">
        <title>Above-ground endophytic microbial communities from plants in different locations in the United States.</title>
        <authorList>
            <person name="Frank C."/>
        </authorList>
    </citation>
    <scope>NUCLEOTIDE SEQUENCE [LARGE SCALE GENOMIC DNA]</scope>
    <source>
        <strain evidence="1 2">WW7</strain>
    </source>
</reference>
<protein>
    <submittedName>
        <fullName evidence="1">Uncharacterized protein with HEPN domain</fullName>
    </submittedName>
</protein>
<comment type="caution">
    <text evidence="1">The sequence shown here is derived from an EMBL/GenBank/DDBJ whole genome shotgun (WGS) entry which is preliminary data.</text>
</comment>
<organism evidence="1 2">
    <name type="scientific">Curtobacterium salicis</name>
    <dbReference type="NCBI Taxonomy" id="1779862"/>
    <lineage>
        <taxon>Bacteria</taxon>
        <taxon>Bacillati</taxon>
        <taxon>Actinomycetota</taxon>
        <taxon>Actinomycetes</taxon>
        <taxon>Micrococcales</taxon>
        <taxon>Microbacteriaceae</taxon>
        <taxon>Curtobacterium</taxon>
    </lineage>
</organism>
<sequence>MTSPVEQALDDVVVCCDRIRSYVSDPALPEELVHDAVRMRLVDIAAAVQRLPPTVTAHEPTVPWSQVSALAERLTRRPTETPPSVLLGTARTDVPVLCAAVRRMRGRGR</sequence>
<dbReference type="Proteomes" id="UP001318300">
    <property type="component" value="Unassembled WGS sequence"/>
</dbReference>
<proteinExistence type="predicted"/>
<name>A0ABX0T7T0_9MICO</name>
<accession>A0ABX0T7T0</accession>
<keyword evidence="2" id="KW-1185">Reference proteome</keyword>